<feature type="region of interest" description="Disordered" evidence="2">
    <location>
        <begin position="1560"/>
        <end position="1587"/>
    </location>
</feature>
<dbReference type="Pfam" id="PF07393">
    <property type="entry name" value="Sec10_HB"/>
    <property type="match status" value="1"/>
</dbReference>
<organism evidence="5 6">
    <name type="scientific">Thalassiosira oceanica</name>
    <name type="common">Marine diatom</name>
    <dbReference type="NCBI Taxonomy" id="159749"/>
    <lineage>
        <taxon>Eukaryota</taxon>
        <taxon>Sar</taxon>
        <taxon>Stramenopiles</taxon>
        <taxon>Ochrophyta</taxon>
        <taxon>Bacillariophyta</taxon>
        <taxon>Coscinodiscophyceae</taxon>
        <taxon>Thalassiosirophycidae</taxon>
        <taxon>Thalassiosirales</taxon>
        <taxon>Thalassiosiraceae</taxon>
        <taxon>Thalassiosira</taxon>
    </lineage>
</organism>
<dbReference type="PANTHER" id="PTHR12100:SF0">
    <property type="entry name" value="EXOCYST COMPLEX COMPONENT 5"/>
    <property type="match status" value="1"/>
</dbReference>
<keyword evidence="6" id="KW-1185">Reference proteome</keyword>
<feature type="coiled-coil region" evidence="1">
    <location>
        <begin position="1310"/>
        <end position="1396"/>
    </location>
</feature>
<protein>
    <submittedName>
        <fullName evidence="5">Uncharacterized protein</fullName>
    </submittedName>
</protein>
<comment type="caution">
    <text evidence="5">The sequence shown here is derived from an EMBL/GenBank/DDBJ whole genome shotgun (WGS) entry which is preliminary data.</text>
</comment>
<evidence type="ECO:0000256" key="1">
    <source>
        <dbReference type="SAM" id="Coils"/>
    </source>
</evidence>
<feature type="domain" description="Exocyst complex component Sec10-like alpha-helical bundle" evidence="3">
    <location>
        <begin position="851"/>
        <end position="1058"/>
    </location>
</feature>
<name>K0R1A2_THAOC</name>
<dbReference type="InterPro" id="IPR041146">
    <property type="entry name" value="IFT81_CH"/>
</dbReference>
<dbReference type="OrthoDB" id="125856at2759"/>
<dbReference type="InterPro" id="IPR048627">
    <property type="entry name" value="Sec10_HB"/>
</dbReference>
<keyword evidence="1" id="KW-0175">Coiled coil</keyword>
<dbReference type="GO" id="GO:0000145">
    <property type="term" value="C:exocyst"/>
    <property type="evidence" value="ECO:0007669"/>
    <property type="project" value="TreeGrafter"/>
</dbReference>
<evidence type="ECO:0000259" key="3">
    <source>
        <dbReference type="Pfam" id="PF07393"/>
    </source>
</evidence>
<dbReference type="eggNOG" id="ENOG502SKRN">
    <property type="taxonomic scope" value="Eukaryota"/>
</dbReference>
<feature type="compositionally biased region" description="Basic and acidic residues" evidence="2">
    <location>
        <begin position="1700"/>
        <end position="1716"/>
    </location>
</feature>
<reference evidence="5 6" key="1">
    <citation type="journal article" date="2012" name="Genome Biol.">
        <title>Genome and low-iron response of an oceanic diatom adapted to chronic iron limitation.</title>
        <authorList>
            <person name="Lommer M."/>
            <person name="Specht M."/>
            <person name="Roy A.S."/>
            <person name="Kraemer L."/>
            <person name="Andreson R."/>
            <person name="Gutowska M.A."/>
            <person name="Wolf J."/>
            <person name="Bergner S.V."/>
            <person name="Schilhabel M.B."/>
            <person name="Klostermeier U.C."/>
            <person name="Beiko R.G."/>
            <person name="Rosenstiel P."/>
            <person name="Hippler M."/>
            <person name="Laroche J."/>
        </authorList>
    </citation>
    <scope>NUCLEOTIDE SEQUENCE [LARGE SCALE GENOMIC DNA]</scope>
    <source>
        <strain evidence="5 6">CCMP1005</strain>
    </source>
</reference>
<dbReference type="InterPro" id="IPR009976">
    <property type="entry name" value="Sec10-like"/>
</dbReference>
<proteinExistence type="predicted"/>
<dbReference type="InterPro" id="IPR043016">
    <property type="entry name" value="IFT81_N_sf"/>
</dbReference>
<feature type="compositionally biased region" description="Basic and acidic residues" evidence="2">
    <location>
        <begin position="13"/>
        <end position="25"/>
    </location>
</feature>
<dbReference type="GO" id="GO:0006893">
    <property type="term" value="P:Golgi to plasma membrane transport"/>
    <property type="evidence" value="ECO:0007669"/>
    <property type="project" value="TreeGrafter"/>
</dbReference>
<dbReference type="PANTHER" id="PTHR12100">
    <property type="entry name" value="SEC10"/>
    <property type="match status" value="1"/>
</dbReference>
<gene>
    <name evidence="5" type="ORF">THAOC_35197</name>
</gene>
<evidence type="ECO:0000259" key="4">
    <source>
        <dbReference type="Pfam" id="PF18383"/>
    </source>
</evidence>
<dbReference type="EMBL" id="AGNL01047943">
    <property type="protein sequence ID" value="EJK46148.1"/>
    <property type="molecule type" value="Genomic_DNA"/>
</dbReference>
<feature type="region of interest" description="Disordered" evidence="2">
    <location>
        <begin position="1696"/>
        <end position="1716"/>
    </location>
</feature>
<dbReference type="Pfam" id="PF18383">
    <property type="entry name" value="IFT81_CH"/>
    <property type="match status" value="1"/>
</dbReference>
<evidence type="ECO:0000313" key="6">
    <source>
        <dbReference type="Proteomes" id="UP000266841"/>
    </source>
</evidence>
<sequence>MSNTNSSRRKGVAKTDAHWSLHPSKDLNAGGSYPKTAGGLYDLDTLDEEFVRATGPSSSALFREMEPKMDNLRAVNKKATFKQMIRAADADVAEHAARVRKVQELTDAQSGVSEEASTWRERVERRKRWDIKSDALKKEATTIIRLMDTPIEGTHAEVAKERMARWQRALELYVHCPEEAGVDLLKLLEKLIEDCGEEEELSEALSLASAACTNLVDQSSLAVKDATDAMAEAEDAYHIRLEAHTMLANRAAEQSENIEQQFRLNGRAALKIGQQLEMAEAKKRQCDTAALLIRQWWMIENLTEQEQISGDPLQVDEEVRGLIASSSCRMDPLFTRPENSLEAAKSLKALRTVVKSRGNSASGALLDPVSRHRFDETGRLIQRISTALEGRLIDSFSDIYAKGGTYDFSSPDAATRPGRLNWVELKELALALFQFDGGRRLHKKYVQIVLTTHFPDFGGAESSSDGDSDNEQEVDMDNMRTKLSNLFHKVCEVCTAEFQLIANVFSTSSAKGDDDAFDLSALSDSLPFQVARALLQRVISDPIDGLQARINDLLDSIDRRGDFDAGTKKLDIFVVIHEKAAGLFTLLKDSAETMLMPDGKSNRGGDSTEDYQAASDENRRAVASLIQFLITQEMSLSNSHRREYLNLELRLLHHECCSTLDRTGAKLIMPKTNSETSRQSSALGAGGPSTYNAPTITLDEKQLRKVGFAGLLKGPLKQSVLRQPLMHANDSLARARLMFGMGQGNFGDVDATARVVMAIFSQMCDFYGNSFLFPVIDVLGSLLDTTPPSAPPNLPFDESSPAPDLGVDGSFWAGIERVHSAAKAFDRELWAEHRTGSERVWEILVATGSHTSMALATDQRTHFFQELEERGETAILKALDTISTHIQWVLVVGGENTKRVGMRDRSGGPYAVPSGSTLENSNSPAVKSLTFCLRAQFVHIQAALTPQSLSAFWTALSMRLYDILVTRLLQHYFVSMVGAVKLSRDVEALRSVAMLAGTDHQHWDMLRELLTVYMTPPNALKTILVGPEGDPNSGKGLFGQAGKVQALVFMSRRIDHRVKINNVMTKSTWVIELLEDLGIPDPTDGVVNIGLYSAQVLTSVASRRARTRHIPELQTRKFCWPSKAGAKSAESYLILVFRQESQQQPREILSGRKRTAMEFRSSAEALKTLVSLLAEPPFNNRSYNAWDLDGLAPRERLQLLRQCIASLEGDACPADDIPNVSKEDAVEEIVEFAHVHRCPLVAGGSDGKDLAGLSDSLCGGSGPVFLDLLHWILSNASLLTTRVYLSRYLSPVRLPPEFENDATHELLETLAEYQAEFRDAHASHEEAKADEDLPLSTVQGEIVSMEAEVKQLSERLAKERSKLEKRPSRDKGGELLLAASREMREAQDKEAELEGRLFEEDHRRRSADGKMKRVGQMFQLLDSMSNDAGASTSTVLQELEAECRIRHADAESRHAKVDRAALAKLDASRETERFKVDDDALVAGDAVDHLAEVAAGLEDEISKKKSDLERTGVEVSDSISRLQRTAGDALASLKSARADVDRMRAHAEYFRSSIKSLQASIDEQDSRSPGLPNLPNSGGMDGAPNLAELQGRLDGHLIDYCQAKDAIASVRRELRDLEEEEEAARRGHSETLLVAAENEGRKRDIEAYLEMNETLRRISADTALSNKSKQGKLEQVNAIVERIVAFQDGERRATLGSKMDSLKESRKGLEEAEARRSDVRKKQADCETEPIVVLEEKVASLQRRWLGKERKAAALCDGSLRIAPIVGEDDLREMYEFVPSLPHDSSACGAHGDGRHQRTQFEKLKDLLEIKAAAVGVLTS</sequence>
<dbReference type="Proteomes" id="UP000266841">
    <property type="component" value="Unassembled WGS sequence"/>
</dbReference>
<evidence type="ECO:0000256" key="2">
    <source>
        <dbReference type="SAM" id="MobiDB-lite"/>
    </source>
</evidence>
<dbReference type="GO" id="GO:0006887">
    <property type="term" value="P:exocytosis"/>
    <property type="evidence" value="ECO:0007669"/>
    <property type="project" value="TreeGrafter"/>
</dbReference>
<accession>K0R1A2</accession>
<feature type="domain" description="IFT81 calponin homology" evidence="4">
    <location>
        <begin position="1164"/>
        <end position="1292"/>
    </location>
</feature>
<evidence type="ECO:0000313" key="5">
    <source>
        <dbReference type="EMBL" id="EJK46148.1"/>
    </source>
</evidence>
<dbReference type="Gene3D" id="1.10.418.70">
    <property type="entry name" value="Intraflagellar transport protein 81, N-terminal domain"/>
    <property type="match status" value="1"/>
</dbReference>
<feature type="region of interest" description="Disordered" evidence="2">
    <location>
        <begin position="1"/>
        <end position="33"/>
    </location>
</feature>